<dbReference type="PhylomeDB" id="T1J7H3"/>
<feature type="chain" id="PRO_5004590362" evidence="1">
    <location>
        <begin position="20"/>
        <end position="70"/>
    </location>
</feature>
<accession>T1J7H3</accession>
<dbReference type="EnsemblMetazoa" id="SMAR009617-RA">
    <property type="protein sequence ID" value="SMAR009617-PA"/>
    <property type="gene ID" value="SMAR009617"/>
</dbReference>
<name>T1J7H3_STRMM</name>
<keyword evidence="3" id="KW-1185">Reference proteome</keyword>
<sequence length="70" mass="7637">MKLCLLLFVLVVAFALNEALNPACRWDGTTPICAGKCTFQENLCKYDKVGNSNACFIGKKALCCARSDQC</sequence>
<evidence type="ECO:0000256" key="1">
    <source>
        <dbReference type="SAM" id="SignalP"/>
    </source>
</evidence>
<reference evidence="2" key="2">
    <citation type="submission" date="2015-02" db="UniProtKB">
        <authorList>
            <consortium name="EnsemblMetazoa"/>
        </authorList>
    </citation>
    <scope>IDENTIFICATION</scope>
</reference>
<dbReference type="HOGENOM" id="CLU_198487_0_0_1"/>
<dbReference type="Proteomes" id="UP000014500">
    <property type="component" value="Unassembled WGS sequence"/>
</dbReference>
<evidence type="ECO:0000313" key="3">
    <source>
        <dbReference type="Proteomes" id="UP000014500"/>
    </source>
</evidence>
<dbReference type="AlphaFoldDB" id="T1J7H3"/>
<evidence type="ECO:0000313" key="2">
    <source>
        <dbReference type="EnsemblMetazoa" id="SMAR009617-PA"/>
    </source>
</evidence>
<organism evidence="2 3">
    <name type="scientific">Strigamia maritima</name>
    <name type="common">European centipede</name>
    <name type="synonym">Geophilus maritimus</name>
    <dbReference type="NCBI Taxonomy" id="126957"/>
    <lineage>
        <taxon>Eukaryota</taxon>
        <taxon>Metazoa</taxon>
        <taxon>Ecdysozoa</taxon>
        <taxon>Arthropoda</taxon>
        <taxon>Myriapoda</taxon>
        <taxon>Chilopoda</taxon>
        <taxon>Pleurostigmophora</taxon>
        <taxon>Geophilomorpha</taxon>
        <taxon>Linotaeniidae</taxon>
        <taxon>Strigamia</taxon>
    </lineage>
</organism>
<feature type="signal peptide" evidence="1">
    <location>
        <begin position="1"/>
        <end position="19"/>
    </location>
</feature>
<proteinExistence type="predicted"/>
<keyword evidence="1" id="KW-0732">Signal</keyword>
<protein>
    <submittedName>
        <fullName evidence="2">Uncharacterized protein</fullName>
    </submittedName>
</protein>
<dbReference type="EMBL" id="JH431929">
    <property type="status" value="NOT_ANNOTATED_CDS"/>
    <property type="molecule type" value="Genomic_DNA"/>
</dbReference>
<reference evidence="3" key="1">
    <citation type="submission" date="2011-05" db="EMBL/GenBank/DDBJ databases">
        <authorList>
            <person name="Richards S.R."/>
            <person name="Qu J."/>
            <person name="Jiang H."/>
            <person name="Jhangiani S.N."/>
            <person name="Agravi P."/>
            <person name="Goodspeed R."/>
            <person name="Gross S."/>
            <person name="Mandapat C."/>
            <person name="Jackson L."/>
            <person name="Mathew T."/>
            <person name="Pu L."/>
            <person name="Thornton R."/>
            <person name="Saada N."/>
            <person name="Wilczek-Boney K.B."/>
            <person name="Lee S."/>
            <person name="Kovar C."/>
            <person name="Wu Y."/>
            <person name="Scherer S.E."/>
            <person name="Worley K.C."/>
            <person name="Muzny D.M."/>
            <person name="Gibbs R."/>
        </authorList>
    </citation>
    <scope>NUCLEOTIDE SEQUENCE</scope>
    <source>
        <strain evidence="3">Brora</strain>
    </source>
</reference>